<comment type="caution">
    <text evidence="4">The sequence shown here is derived from an EMBL/GenBank/DDBJ whole genome shotgun (WGS) entry which is preliminary data.</text>
</comment>
<organism evidence="4 5">
    <name type="scientific">Brevibacillus fluminis</name>
    <dbReference type="NCBI Taxonomy" id="511487"/>
    <lineage>
        <taxon>Bacteria</taxon>
        <taxon>Bacillati</taxon>
        <taxon>Bacillota</taxon>
        <taxon>Bacilli</taxon>
        <taxon>Bacillales</taxon>
        <taxon>Paenibacillaceae</taxon>
        <taxon>Brevibacillus</taxon>
    </lineage>
</organism>
<accession>A0A3M8D047</accession>
<dbReference type="Proteomes" id="UP000271031">
    <property type="component" value="Unassembled WGS sequence"/>
</dbReference>
<dbReference type="Pfam" id="PF13411">
    <property type="entry name" value="MerR_1"/>
    <property type="match status" value="1"/>
</dbReference>
<gene>
    <name evidence="4" type="ORF">EDM56_26460</name>
</gene>
<evidence type="ECO:0000256" key="2">
    <source>
        <dbReference type="SAM" id="MobiDB-lite"/>
    </source>
</evidence>
<keyword evidence="5" id="KW-1185">Reference proteome</keyword>
<dbReference type="SUPFAM" id="SSF46955">
    <property type="entry name" value="Putative DNA-binding domain"/>
    <property type="match status" value="1"/>
</dbReference>
<dbReference type="AlphaFoldDB" id="A0A3M8D047"/>
<dbReference type="InterPro" id="IPR009061">
    <property type="entry name" value="DNA-bd_dom_put_sf"/>
</dbReference>
<dbReference type="RefSeq" id="WP_122920940.1">
    <property type="nucleotide sequence ID" value="NZ_RHHQ01000023.1"/>
</dbReference>
<evidence type="ECO:0000313" key="5">
    <source>
        <dbReference type="Proteomes" id="UP000271031"/>
    </source>
</evidence>
<proteinExistence type="predicted"/>
<dbReference type="OrthoDB" id="1894615at2"/>
<dbReference type="PANTHER" id="PTHR30204">
    <property type="entry name" value="REDOX-CYCLING DRUG-SENSING TRANSCRIPTIONAL ACTIVATOR SOXR"/>
    <property type="match status" value="1"/>
</dbReference>
<protein>
    <submittedName>
        <fullName evidence="4">MerR family transcriptional regulator</fullName>
    </submittedName>
</protein>
<evidence type="ECO:0000259" key="3">
    <source>
        <dbReference type="PROSITE" id="PS50937"/>
    </source>
</evidence>
<dbReference type="PRINTS" id="PR00040">
    <property type="entry name" value="HTHMERR"/>
</dbReference>
<dbReference type="EMBL" id="RHHQ01000023">
    <property type="protein sequence ID" value="RNB81258.1"/>
    <property type="molecule type" value="Genomic_DNA"/>
</dbReference>
<dbReference type="Gene3D" id="1.10.1660.10">
    <property type="match status" value="1"/>
</dbReference>
<dbReference type="GO" id="GO:0003700">
    <property type="term" value="F:DNA-binding transcription factor activity"/>
    <property type="evidence" value="ECO:0007669"/>
    <property type="project" value="InterPro"/>
</dbReference>
<dbReference type="SMART" id="SM00422">
    <property type="entry name" value="HTH_MERR"/>
    <property type="match status" value="1"/>
</dbReference>
<dbReference type="CDD" id="cd01106">
    <property type="entry name" value="HTH_TipAL-Mta"/>
    <property type="match status" value="1"/>
</dbReference>
<dbReference type="GO" id="GO:0003677">
    <property type="term" value="F:DNA binding"/>
    <property type="evidence" value="ECO:0007669"/>
    <property type="project" value="UniProtKB-KW"/>
</dbReference>
<evidence type="ECO:0000313" key="4">
    <source>
        <dbReference type="EMBL" id="RNB81258.1"/>
    </source>
</evidence>
<evidence type="ECO:0000256" key="1">
    <source>
        <dbReference type="ARBA" id="ARBA00023125"/>
    </source>
</evidence>
<dbReference type="InterPro" id="IPR047057">
    <property type="entry name" value="MerR_fam"/>
</dbReference>
<keyword evidence="1" id="KW-0238">DNA-binding</keyword>
<dbReference type="PANTHER" id="PTHR30204:SF90">
    <property type="entry name" value="HTH-TYPE TRANSCRIPTIONAL ACTIVATOR MTA"/>
    <property type="match status" value="1"/>
</dbReference>
<dbReference type="InterPro" id="IPR000551">
    <property type="entry name" value="MerR-type_HTH_dom"/>
</dbReference>
<feature type="domain" description="HTH merR-type" evidence="3">
    <location>
        <begin position="25"/>
        <end position="94"/>
    </location>
</feature>
<sequence>MHANSRNRVDTTQDQQTDPTAKDVKFSIGQVAKITGSTVPTIRYYDEIGLLSPAEITSGGHRLYAAEEIWRLKLILTLRYLNFGIDEIQKIISGDIAVDTAIDWQMEALDNQMRMLASMKSILEQTKQSKGGTDSLRFMYELVESISANTLAREKFILEKMFLSVFPEQFPVEWREIFLLGVKVSTLLDGKLSAAQTAALDELEEMFNDSQIVRELKKDFLSYLEVVHLPRISVEMWSAKMMKNHKQLLKLAEQHATPDSPFVQANVQEYVLLFADVDEPPVSESFFRRFAEKMLSMQSENLERFRRIAFILYPSLQSYLKTNELFYQALQWKLQQLDKE</sequence>
<name>A0A3M8D047_9BACL</name>
<feature type="region of interest" description="Disordered" evidence="2">
    <location>
        <begin position="1"/>
        <end position="21"/>
    </location>
</feature>
<reference evidence="4 5" key="1">
    <citation type="submission" date="2018-10" db="EMBL/GenBank/DDBJ databases">
        <title>Phylogenomics of Brevibacillus.</title>
        <authorList>
            <person name="Dunlap C."/>
        </authorList>
    </citation>
    <scope>NUCLEOTIDE SEQUENCE [LARGE SCALE GENOMIC DNA]</scope>
    <source>
        <strain evidence="4 5">JCM 15716</strain>
    </source>
</reference>
<dbReference type="PROSITE" id="PS50937">
    <property type="entry name" value="HTH_MERR_2"/>
    <property type="match status" value="1"/>
</dbReference>